<dbReference type="Gene3D" id="3.40.50.300">
    <property type="entry name" value="P-loop containing nucleotide triphosphate hydrolases"/>
    <property type="match status" value="1"/>
</dbReference>
<keyword evidence="3" id="KW-0488">Methylation</keyword>
<reference evidence="9" key="1">
    <citation type="journal article" date="2021" name="Cell">
        <title>Tracing the genetic footprints of vertebrate landing in non-teleost ray-finned fishes.</title>
        <authorList>
            <person name="Bi X."/>
            <person name="Wang K."/>
            <person name="Yang L."/>
            <person name="Pan H."/>
            <person name="Jiang H."/>
            <person name="Wei Q."/>
            <person name="Fang M."/>
            <person name="Yu H."/>
            <person name="Zhu C."/>
            <person name="Cai Y."/>
            <person name="He Y."/>
            <person name="Gan X."/>
            <person name="Zeng H."/>
            <person name="Yu D."/>
            <person name="Zhu Y."/>
            <person name="Jiang H."/>
            <person name="Qiu Q."/>
            <person name="Yang H."/>
            <person name="Zhang Y.E."/>
            <person name="Wang W."/>
            <person name="Zhu M."/>
            <person name="He S."/>
            <person name="Zhang G."/>
        </authorList>
    </citation>
    <scope>NUCLEOTIDE SEQUENCE</scope>
    <source>
        <strain evidence="9">Pddl_001</strain>
    </source>
</reference>
<keyword evidence="6" id="KW-0472">Membrane</keyword>
<sequence length="152" mass="17964">MRRLSILTGDIFILVFSLDCKDSFEEVQWLKQQIFETKSRLKNKTKENKDVPLVVCGNKGDVDFCHEMQPRKIEQLIVGDSSCAYFEISAKRNINVDKMFQTLFSMYKLPNEMSLDMHRKVWLQYYDILHRKSIKNKKLKDDDAYEIVAPFA</sequence>
<comment type="caution">
    <text evidence="9">The sequence shown here is derived from an EMBL/GenBank/DDBJ whole genome shotgun (WGS) entry which is preliminary data.</text>
</comment>
<comment type="subcellular location">
    <subcellularLocation>
        <location evidence="1">Cell membrane</location>
        <topology evidence="1">Lipid-anchor</topology>
    </subcellularLocation>
</comment>
<feature type="chain" id="PRO_5045677422" evidence="8">
    <location>
        <begin position="18"/>
        <end position="152"/>
    </location>
</feature>
<dbReference type="PRINTS" id="PR00449">
    <property type="entry name" value="RASTRNSFRMNG"/>
</dbReference>
<evidence type="ECO:0000313" key="9">
    <source>
        <dbReference type="EMBL" id="MBN3284484.1"/>
    </source>
</evidence>
<dbReference type="Proteomes" id="UP001166093">
    <property type="component" value="Unassembled WGS sequence"/>
</dbReference>
<evidence type="ECO:0000256" key="7">
    <source>
        <dbReference type="ARBA" id="ARBA00023288"/>
    </source>
</evidence>
<protein>
    <submittedName>
        <fullName evidence="9">RASD1 protein</fullName>
    </submittedName>
</protein>
<dbReference type="PANTHER" id="PTHR46149">
    <property type="entry name" value="MIP08469P"/>
    <property type="match status" value="1"/>
</dbReference>
<dbReference type="InterPro" id="IPR001806">
    <property type="entry name" value="Small_GTPase"/>
</dbReference>
<feature type="non-terminal residue" evidence="9">
    <location>
        <position position="1"/>
    </location>
</feature>
<feature type="signal peptide" evidence="8">
    <location>
        <begin position="1"/>
        <end position="17"/>
    </location>
</feature>
<evidence type="ECO:0000256" key="8">
    <source>
        <dbReference type="SAM" id="SignalP"/>
    </source>
</evidence>
<evidence type="ECO:0000256" key="3">
    <source>
        <dbReference type="ARBA" id="ARBA00022481"/>
    </source>
</evidence>
<dbReference type="InterPro" id="IPR027417">
    <property type="entry name" value="P-loop_NTPase"/>
</dbReference>
<dbReference type="Pfam" id="PF00071">
    <property type="entry name" value="Ras"/>
    <property type="match status" value="1"/>
</dbReference>
<feature type="non-terminal residue" evidence="9">
    <location>
        <position position="152"/>
    </location>
</feature>
<keyword evidence="10" id="KW-1185">Reference proteome</keyword>
<evidence type="ECO:0000256" key="1">
    <source>
        <dbReference type="ARBA" id="ARBA00004193"/>
    </source>
</evidence>
<gene>
    <name evidence="9" type="primary">Rasd1_0</name>
    <name evidence="9" type="ORF">GTO93_0016586</name>
</gene>
<evidence type="ECO:0000313" key="10">
    <source>
        <dbReference type="Proteomes" id="UP001166093"/>
    </source>
</evidence>
<dbReference type="PANTHER" id="PTHR46149:SF5">
    <property type="entry name" value="DEXAMETHASONE-INDUCED RAS-RELATED PROTEIN 1"/>
    <property type="match status" value="1"/>
</dbReference>
<name>A0ABS2YCP8_POLSP</name>
<keyword evidence="7" id="KW-0449">Lipoprotein</keyword>
<dbReference type="EMBL" id="JAAWVQ010136941">
    <property type="protein sequence ID" value="MBN3284484.1"/>
    <property type="molecule type" value="Genomic_DNA"/>
</dbReference>
<evidence type="ECO:0000256" key="6">
    <source>
        <dbReference type="ARBA" id="ARBA00023136"/>
    </source>
</evidence>
<evidence type="ECO:0000256" key="2">
    <source>
        <dbReference type="ARBA" id="ARBA00022475"/>
    </source>
</evidence>
<evidence type="ECO:0000256" key="5">
    <source>
        <dbReference type="ARBA" id="ARBA00023134"/>
    </source>
</evidence>
<proteinExistence type="predicted"/>
<dbReference type="InterPro" id="IPR052236">
    <property type="entry name" value="Small_GTPase_RasD"/>
</dbReference>
<dbReference type="SUPFAM" id="SSF52540">
    <property type="entry name" value="P-loop containing nucleoside triphosphate hydrolases"/>
    <property type="match status" value="1"/>
</dbReference>
<keyword evidence="2" id="KW-1003">Cell membrane</keyword>
<organism evidence="9 10">
    <name type="scientific">Polyodon spathula</name>
    <name type="common">North American paddlefish</name>
    <name type="synonym">Squalus spathula</name>
    <dbReference type="NCBI Taxonomy" id="7913"/>
    <lineage>
        <taxon>Eukaryota</taxon>
        <taxon>Metazoa</taxon>
        <taxon>Chordata</taxon>
        <taxon>Craniata</taxon>
        <taxon>Vertebrata</taxon>
        <taxon>Euteleostomi</taxon>
        <taxon>Actinopterygii</taxon>
        <taxon>Chondrostei</taxon>
        <taxon>Acipenseriformes</taxon>
        <taxon>Polyodontidae</taxon>
        <taxon>Polyodon</taxon>
    </lineage>
</organism>
<keyword evidence="8" id="KW-0732">Signal</keyword>
<evidence type="ECO:0000256" key="4">
    <source>
        <dbReference type="ARBA" id="ARBA00022741"/>
    </source>
</evidence>
<dbReference type="PROSITE" id="PS51421">
    <property type="entry name" value="RAS"/>
    <property type="match status" value="1"/>
</dbReference>
<dbReference type="SMART" id="SM00173">
    <property type="entry name" value="RAS"/>
    <property type="match status" value="1"/>
</dbReference>
<keyword evidence="4" id="KW-0547">Nucleotide-binding</keyword>
<accession>A0ABS2YCP8</accession>
<keyword evidence="5" id="KW-0342">GTP-binding</keyword>
<dbReference type="PROSITE" id="PS51419">
    <property type="entry name" value="RAB"/>
    <property type="match status" value="1"/>
</dbReference>